<gene>
    <name evidence="3" type="ORF">H8F01_13325</name>
</gene>
<organism evidence="3 4">
    <name type="scientific">Dyella telluris</name>
    <dbReference type="NCBI Taxonomy" id="2763498"/>
    <lineage>
        <taxon>Bacteria</taxon>
        <taxon>Pseudomonadati</taxon>
        <taxon>Pseudomonadota</taxon>
        <taxon>Gammaproteobacteria</taxon>
        <taxon>Lysobacterales</taxon>
        <taxon>Rhodanobacteraceae</taxon>
        <taxon>Dyella</taxon>
    </lineage>
</organism>
<dbReference type="RefSeq" id="WP_187055587.1">
    <property type="nucleotide sequence ID" value="NZ_CP060412.1"/>
</dbReference>
<keyword evidence="1" id="KW-1133">Transmembrane helix</keyword>
<reference evidence="3 4" key="1">
    <citation type="submission" date="2020-08" db="EMBL/GenBank/DDBJ databases">
        <title>Dyella sp. G9 isolated from forest soil.</title>
        <authorList>
            <person name="Fu J."/>
            <person name="Qiu L."/>
        </authorList>
    </citation>
    <scope>NUCLEOTIDE SEQUENCE [LARGE SCALE GENOMIC DNA]</scope>
    <source>
        <strain evidence="3 4">G9</strain>
    </source>
</reference>
<keyword evidence="1" id="KW-0812">Transmembrane</keyword>
<accession>A0A7G8PZZ9</accession>
<evidence type="ECO:0000313" key="3">
    <source>
        <dbReference type="EMBL" id="QNK00107.1"/>
    </source>
</evidence>
<evidence type="ECO:0000259" key="2">
    <source>
        <dbReference type="Pfam" id="PF13490"/>
    </source>
</evidence>
<feature type="transmembrane region" description="Helical" evidence="1">
    <location>
        <begin position="100"/>
        <end position="121"/>
    </location>
</feature>
<evidence type="ECO:0000256" key="1">
    <source>
        <dbReference type="SAM" id="Phobius"/>
    </source>
</evidence>
<dbReference type="EMBL" id="CP060412">
    <property type="protein sequence ID" value="QNK00107.1"/>
    <property type="molecule type" value="Genomic_DNA"/>
</dbReference>
<proteinExistence type="predicted"/>
<dbReference type="InterPro" id="IPR041916">
    <property type="entry name" value="Anti_sigma_zinc_sf"/>
</dbReference>
<dbReference type="KEGG" id="dtl:H8F01_13325"/>
<dbReference type="AlphaFoldDB" id="A0A7G8PZZ9"/>
<feature type="domain" description="Putative zinc-finger" evidence="2">
    <location>
        <begin position="11"/>
        <end position="45"/>
    </location>
</feature>
<keyword evidence="4" id="KW-1185">Reference proteome</keyword>
<sequence>MTATRDTGKDCTRAWEAMPWVLQDNAPQDQRRWLAEHLAHCPACRDEFAQQQKLQRALAMPANVMLDPEAGLRRLMTRIDTEQAGEVMARARGGGWITRALVAVVLIQAMAIGMLGAGRWWPDATPAPYRTLGDPSQRMLPGAIRVVPDTSMDLADWNALLRSLHLDVVDGPNAVGAYTVVPADTSTSPEALRQLRATHGIRLAEPVNVPP</sequence>
<evidence type="ECO:0000313" key="4">
    <source>
        <dbReference type="Proteomes" id="UP000515873"/>
    </source>
</evidence>
<dbReference type="Pfam" id="PF13490">
    <property type="entry name" value="zf-HC2"/>
    <property type="match status" value="1"/>
</dbReference>
<keyword evidence="1" id="KW-0472">Membrane</keyword>
<dbReference type="Proteomes" id="UP000515873">
    <property type="component" value="Chromosome"/>
</dbReference>
<name>A0A7G8PZZ9_9GAMM</name>
<dbReference type="Gene3D" id="1.10.10.1320">
    <property type="entry name" value="Anti-sigma factor, zinc-finger domain"/>
    <property type="match status" value="1"/>
</dbReference>
<protein>
    <submittedName>
        <fullName evidence="3">Zf-HC2 domain-containing protein</fullName>
    </submittedName>
</protein>
<dbReference type="InterPro" id="IPR027383">
    <property type="entry name" value="Znf_put"/>
</dbReference>